<feature type="transmembrane region" description="Helical" evidence="6">
    <location>
        <begin position="250"/>
        <end position="271"/>
    </location>
</feature>
<dbReference type="EMBL" id="JBAGLP010000118">
    <property type="protein sequence ID" value="MEG3615669.1"/>
    <property type="molecule type" value="Genomic_DNA"/>
</dbReference>
<organism evidence="9 10">
    <name type="scientific">Isoptericola haloaureus</name>
    <dbReference type="NCBI Taxonomy" id="1542902"/>
    <lineage>
        <taxon>Bacteria</taxon>
        <taxon>Bacillati</taxon>
        <taxon>Actinomycetota</taxon>
        <taxon>Actinomycetes</taxon>
        <taxon>Micrococcales</taxon>
        <taxon>Promicromonosporaceae</taxon>
        <taxon>Isoptericola</taxon>
    </lineage>
</organism>
<evidence type="ECO:0000256" key="3">
    <source>
        <dbReference type="ARBA" id="ARBA00022692"/>
    </source>
</evidence>
<evidence type="ECO:0000256" key="2">
    <source>
        <dbReference type="ARBA" id="ARBA00022475"/>
    </source>
</evidence>
<proteinExistence type="predicted"/>
<evidence type="ECO:0000256" key="6">
    <source>
        <dbReference type="SAM" id="Phobius"/>
    </source>
</evidence>
<evidence type="ECO:0000256" key="7">
    <source>
        <dbReference type="SAM" id="SignalP"/>
    </source>
</evidence>
<reference evidence="9" key="1">
    <citation type="journal article" date="2024" name="Antonie Van Leeuwenhoek">
        <title>Isoptericola haloaureus sp. nov., a dimorphic actinobacterium isolated from mangrove sediments of southeast India, implicating biosaline agricultural significance through nitrogen fixation and salt tolerance genes.</title>
        <authorList>
            <person name="Prathaban M."/>
            <person name="Prathiviraj R."/>
            <person name="Ravichandran M."/>
            <person name="Natarajan S.D."/>
            <person name="Sobanaa M."/>
            <person name="Hari Krishna Kumar S."/>
            <person name="Chandrasekar V."/>
            <person name="Selvin J."/>
        </authorList>
    </citation>
    <scope>NUCLEOTIDE SEQUENCE</scope>
    <source>
        <strain evidence="9">MP1014</strain>
    </source>
</reference>
<feature type="domain" description="ABC3 transporter permease C-terminal" evidence="8">
    <location>
        <begin position="810"/>
        <end position="923"/>
    </location>
</feature>
<evidence type="ECO:0000256" key="4">
    <source>
        <dbReference type="ARBA" id="ARBA00022989"/>
    </source>
</evidence>
<evidence type="ECO:0000259" key="8">
    <source>
        <dbReference type="Pfam" id="PF02687"/>
    </source>
</evidence>
<keyword evidence="4 6" id="KW-1133">Transmembrane helix</keyword>
<evidence type="ECO:0000313" key="10">
    <source>
        <dbReference type="Proteomes" id="UP001310387"/>
    </source>
</evidence>
<accession>A0ABU7Z822</accession>
<feature type="transmembrane region" description="Helical" evidence="6">
    <location>
        <begin position="902"/>
        <end position="924"/>
    </location>
</feature>
<feature type="transmembrane region" description="Helical" evidence="6">
    <location>
        <begin position="168"/>
        <end position="190"/>
    </location>
</feature>
<keyword evidence="2" id="KW-1003">Cell membrane</keyword>
<comment type="caution">
    <text evidence="9">The sequence shown here is derived from an EMBL/GenBank/DDBJ whole genome shotgun (WGS) entry which is preliminary data.</text>
</comment>
<protein>
    <submittedName>
        <fullName evidence="9">FtsX-like permease family protein</fullName>
    </submittedName>
</protein>
<name>A0ABU7Z822_9MICO</name>
<dbReference type="Pfam" id="PF02687">
    <property type="entry name" value="FtsX"/>
    <property type="match status" value="2"/>
</dbReference>
<comment type="subcellular location">
    <subcellularLocation>
        <location evidence="1">Cell membrane</location>
        <topology evidence="1">Multi-pass membrane protein</topology>
    </subcellularLocation>
</comment>
<dbReference type="Proteomes" id="UP001310387">
    <property type="component" value="Unassembled WGS sequence"/>
</dbReference>
<feature type="transmembrane region" description="Helical" evidence="6">
    <location>
        <begin position="859"/>
        <end position="882"/>
    </location>
</feature>
<feature type="chain" id="PRO_5046276439" evidence="7">
    <location>
        <begin position="35"/>
        <end position="941"/>
    </location>
</feature>
<keyword evidence="10" id="KW-1185">Reference proteome</keyword>
<gene>
    <name evidence="9" type="ORF">V5O49_11090</name>
</gene>
<keyword evidence="7" id="KW-0732">Signal</keyword>
<sequence length="941" mass="92428">MLRSAWRRAVAHRGLLALVALLVAAIAATSGATAGAVTATTTDAARTALDAGSTASLQVTTRVAEDPAAQDARVRSTVADLFGDAPLRVDRTERPDGDDTPFVEWTLTPVVTEVLPADLAGFAAGGDALHGVLRADDAVAVRGLTVEGDLAQRAVAEQQAQAAARAVLTVPVALLVLVALVALVQVARLVAQARERETEILVARGADPGRLTAAALGEAATVCLLAAAAGSAAAAGALSVAGTPSPAPTVLVAGGLATAVAGTTVLTVVAGSRARAVARRRLADRSGRLQRAAAAGTVAGVGLLAVAGMWRLRSLGSPLVAADGATTWDPLAAAGPALALAALGLLALALLGPLARAGARLAARGRGATAVLAARQVSRGLRVAVVPVVLLVLAGGSSVLAATYAGTAPQARADLATQQLGTDVRAVDGAGARLAPERLPIRTARLADLDGASGAVPVLAQDATVQGDPLGLVAMPADAAPDAVRPVGAAAAVAPLRGTDPFAAAPVLPSGTTGLTIDLTGTAVADPAALPLGARDRSEQALDVAVTVWLVDAHGALAVLDAGALTLTDDPADTELAATVPATLADASELRVAALEWDLPGVLVPTEVSVAVSGLDADVEGAQVPVDVAGTRWAAAGTAPTASDDGALGADLTLGSRDGTWLRLLAADGPGAPQRPVVPAVVTEAAAQRWDAAVGDELEATVAGAEVVLRVAATTDTVPGESTAEAAWVDLGTLEAALLATTGQLPRPAEAWVAADEPGDAAAVDRVADDVAQRLGPTDAGDGTAGVVVRTVADVTASDAGAPVRLAMVLAAAGATVLAVLGLAVVAVTTLGARRGEVVVLRALGVGPRQQGRGRAGELVVLGGVGLGAGVLAGAALAAATVPGLAHAVVRGGTTPGLVVDATVLVPLLLAAVVGVLLVGAVVASRVAAQARDTTYRAEVR</sequence>
<keyword evidence="3 6" id="KW-0812">Transmembrane</keyword>
<reference evidence="9" key="2">
    <citation type="submission" date="2024-02" db="EMBL/GenBank/DDBJ databases">
        <authorList>
            <person name="Prathaban M."/>
            <person name="Mythili R."/>
            <person name="Sharmila Devi N."/>
            <person name="Sobanaa M."/>
            <person name="Prathiviraj R."/>
            <person name="Selvin J."/>
        </authorList>
    </citation>
    <scope>NUCLEOTIDE SEQUENCE</scope>
    <source>
        <strain evidence="9">MP1014</strain>
    </source>
</reference>
<feature type="domain" description="ABC3 transporter permease C-terminal" evidence="8">
    <location>
        <begin position="173"/>
        <end position="270"/>
    </location>
</feature>
<keyword evidence="5 6" id="KW-0472">Membrane</keyword>
<feature type="transmembrane region" description="Helical" evidence="6">
    <location>
        <begin position="383"/>
        <end position="405"/>
    </location>
</feature>
<feature type="transmembrane region" description="Helical" evidence="6">
    <location>
        <begin position="332"/>
        <end position="354"/>
    </location>
</feature>
<evidence type="ECO:0000256" key="1">
    <source>
        <dbReference type="ARBA" id="ARBA00004651"/>
    </source>
</evidence>
<feature type="signal peptide" evidence="7">
    <location>
        <begin position="1"/>
        <end position="34"/>
    </location>
</feature>
<feature type="transmembrane region" description="Helical" evidence="6">
    <location>
        <begin position="211"/>
        <end position="238"/>
    </location>
</feature>
<feature type="transmembrane region" description="Helical" evidence="6">
    <location>
        <begin position="806"/>
        <end position="833"/>
    </location>
</feature>
<feature type="transmembrane region" description="Helical" evidence="6">
    <location>
        <begin position="292"/>
        <end position="312"/>
    </location>
</feature>
<dbReference type="RefSeq" id="WP_332902292.1">
    <property type="nucleotide sequence ID" value="NZ_JBAGLP010000118.1"/>
</dbReference>
<evidence type="ECO:0000256" key="5">
    <source>
        <dbReference type="ARBA" id="ARBA00023136"/>
    </source>
</evidence>
<dbReference type="InterPro" id="IPR003838">
    <property type="entry name" value="ABC3_permease_C"/>
</dbReference>
<evidence type="ECO:0000313" key="9">
    <source>
        <dbReference type="EMBL" id="MEG3615669.1"/>
    </source>
</evidence>